<evidence type="ECO:0000256" key="5">
    <source>
        <dbReference type="PROSITE-ProRule" id="PRU00335"/>
    </source>
</evidence>
<evidence type="ECO:0000256" key="4">
    <source>
        <dbReference type="ARBA" id="ARBA00023163"/>
    </source>
</evidence>
<keyword evidence="8" id="KW-1185">Reference proteome</keyword>
<gene>
    <name evidence="7" type="ORF">E1286_18940</name>
</gene>
<dbReference type="InterPro" id="IPR001647">
    <property type="entry name" value="HTH_TetR"/>
</dbReference>
<dbReference type="Pfam" id="PF00440">
    <property type="entry name" value="TetR_N"/>
    <property type="match status" value="1"/>
</dbReference>
<dbReference type="Proteomes" id="UP000295302">
    <property type="component" value="Unassembled WGS sequence"/>
</dbReference>
<accession>A0A4R4YPJ7</accession>
<dbReference type="OrthoDB" id="9816296at2"/>
<evidence type="ECO:0000259" key="6">
    <source>
        <dbReference type="PROSITE" id="PS50977"/>
    </source>
</evidence>
<dbReference type="PANTHER" id="PTHR30055">
    <property type="entry name" value="HTH-TYPE TRANSCRIPTIONAL REGULATOR RUTR"/>
    <property type="match status" value="1"/>
</dbReference>
<dbReference type="InterPro" id="IPR009057">
    <property type="entry name" value="Homeodomain-like_sf"/>
</dbReference>
<dbReference type="InterPro" id="IPR036271">
    <property type="entry name" value="Tet_transcr_reg_TetR-rel_C_sf"/>
</dbReference>
<dbReference type="SUPFAM" id="SSF48498">
    <property type="entry name" value="Tetracyclin repressor-like, C-terminal domain"/>
    <property type="match status" value="1"/>
</dbReference>
<evidence type="ECO:0000313" key="8">
    <source>
        <dbReference type="Proteomes" id="UP000295302"/>
    </source>
</evidence>
<organism evidence="7 8">
    <name type="scientific">Nonomuraea terrae</name>
    <dbReference type="NCBI Taxonomy" id="2530383"/>
    <lineage>
        <taxon>Bacteria</taxon>
        <taxon>Bacillati</taxon>
        <taxon>Actinomycetota</taxon>
        <taxon>Actinomycetes</taxon>
        <taxon>Streptosporangiales</taxon>
        <taxon>Streptosporangiaceae</taxon>
        <taxon>Nonomuraea</taxon>
    </lineage>
</organism>
<evidence type="ECO:0000256" key="3">
    <source>
        <dbReference type="ARBA" id="ARBA00023125"/>
    </source>
</evidence>
<keyword evidence="2" id="KW-0805">Transcription regulation</keyword>
<evidence type="ECO:0000256" key="1">
    <source>
        <dbReference type="ARBA" id="ARBA00022491"/>
    </source>
</evidence>
<dbReference type="AlphaFoldDB" id="A0A4R4YPJ7"/>
<dbReference type="InterPro" id="IPR039538">
    <property type="entry name" value="BetI_C"/>
</dbReference>
<keyword evidence="4" id="KW-0804">Transcription</keyword>
<sequence>MTKHADADTRRLQIAEALIRTLADRGIIRTTLADVATAADVSVGLVQRYFRSKDELLIFGIEHVYQRAIERVRQVQPTTPIRDFLTRLMETLLPLDQERERELRVWLNFVQASLTNPKMAAIHQTATADLIGGAAEVLAAAQRAGELDTTVDPAREAAALVAFADGLSLHHAVTGDRYDAAGIHGALTAYISRLFDRGAAT</sequence>
<dbReference type="EMBL" id="SMKQ01000052">
    <property type="protein sequence ID" value="TDD47036.1"/>
    <property type="molecule type" value="Genomic_DNA"/>
</dbReference>
<dbReference type="GO" id="GO:0003700">
    <property type="term" value="F:DNA-binding transcription factor activity"/>
    <property type="evidence" value="ECO:0007669"/>
    <property type="project" value="TreeGrafter"/>
</dbReference>
<dbReference type="Gene3D" id="1.10.357.10">
    <property type="entry name" value="Tetracycline Repressor, domain 2"/>
    <property type="match status" value="1"/>
</dbReference>
<dbReference type="Pfam" id="PF13977">
    <property type="entry name" value="TetR_C_6"/>
    <property type="match status" value="1"/>
</dbReference>
<keyword evidence="3 5" id="KW-0238">DNA-binding</keyword>
<reference evidence="7 8" key="1">
    <citation type="submission" date="2019-03" db="EMBL/GenBank/DDBJ databases">
        <title>Draft genome sequences of novel Actinobacteria.</title>
        <authorList>
            <person name="Sahin N."/>
            <person name="Ay H."/>
            <person name="Saygin H."/>
        </authorList>
    </citation>
    <scope>NUCLEOTIDE SEQUENCE [LARGE SCALE GENOMIC DNA]</scope>
    <source>
        <strain evidence="7 8">CH32</strain>
    </source>
</reference>
<feature type="DNA-binding region" description="H-T-H motif" evidence="5">
    <location>
        <begin position="31"/>
        <end position="50"/>
    </location>
</feature>
<name>A0A4R4YPJ7_9ACTN</name>
<dbReference type="PROSITE" id="PS50977">
    <property type="entry name" value="HTH_TETR_2"/>
    <property type="match status" value="1"/>
</dbReference>
<feature type="domain" description="HTH tetR-type" evidence="6">
    <location>
        <begin position="8"/>
        <end position="68"/>
    </location>
</feature>
<dbReference type="SUPFAM" id="SSF46689">
    <property type="entry name" value="Homeodomain-like"/>
    <property type="match status" value="1"/>
</dbReference>
<comment type="caution">
    <text evidence="7">The sequence shown here is derived from an EMBL/GenBank/DDBJ whole genome shotgun (WGS) entry which is preliminary data.</text>
</comment>
<dbReference type="RefSeq" id="WP_132614285.1">
    <property type="nucleotide sequence ID" value="NZ_SMKQ01000052.1"/>
</dbReference>
<evidence type="ECO:0000256" key="2">
    <source>
        <dbReference type="ARBA" id="ARBA00023015"/>
    </source>
</evidence>
<dbReference type="PANTHER" id="PTHR30055:SF234">
    <property type="entry name" value="HTH-TYPE TRANSCRIPTIONAL REGULATOR BETI"/>
    <property type="match status" value="1"/>
</dbReference>
<keyword evidence="1" id="KW-0678">Repressor</keyword>
<dbReference type="InterPro" id="IPR050109">
    <property type="entry name" value="HTH-type_TetR-like_transc_reg"/>
</dbReference>
<proteinExistence type="predicted"/>
<dbReference type="GO" id="GO:0000976">
    <property type="term" value="F:transcription cis-regulatory region binding"/>
    <property type="evidence" value="ECO:0007669"/>
    <property type="project" value="TreeGrafter"/>
</dbReference>
<protein>
    <submittedName>
        <fullName evidence="7">TetR family transcriptional regulator</fullName>
    </submittedName>
</protein>
<evidence type="ECO:0000313" key="7">
    <source>
        <dbReference type="EMBL" id="TDD47036.1"/>
    </source>
</evidence>